<feature type="compositionally biased region" description="Polar residues" evidence="5">
    <location>
        <begin position="301"/>
        <end position="317"/>
    </location>
</feature>
<dbReference type="STRING" id="1071383.J7RXF1"/>
<keyword evidence="3" id="KW-0804">Transcription</keyword>
<dbReference type="RefSeq" id="XP_022464003.1">
    <property type="nucleotide sequence ID" value="XM_022607403.1"/>
</dbReference>
<reference evidence="9" key="2">
    <citation type="submission" date="2012-08" db="EMBL/GenBank/DDBJ databases">
        <title>Genome sequence of Kazachstania naganishii.</title>
        <authorList>
            <person name="Gordon J.L."/>
            <person name="Armisen D."/>
            <person name="Proux-Wera E."/>
            <person name="OhEigeartaigh S.S."/>
            <person name="Byrne K.P."/>
            <person name="Wolfe K.H."/>
        </authorList>
    </citation>
    <scope>NUCLEOTIDE SEQUENCE [LARGE SCALE GENOMIC DNA]</scope>
    <source>
        <strain evidence="9">ATCC MYA-139 / BCRC 22969 / CBS 8797 / CCRC 22969 / KCTC 17520 / NBRC 10181 / NCYC 3082</strain>
    </source>
</reference>
<dbReference type="GeneID" id="34525437"/>
<keyword evidence="4" id="KW-0539">Nucleus</keyword>
<keyword evidence="1" id="KW-0805">Transcription regulation</keyword>
<reference evidence="8 9" key="1">
    <citation type="journal article" date="2011" name="Proc. Natl. Acad. Sci. U.S.A.">
        <title>Evolutionary erosion of yeast sex chromosomes by mating-type switching accidents.</title>
        <authorList>
            <person name="Gordon J.L."/>
            <person name="Armisen D."/>
            <person name="Proux-Wera E."/>
            <person name="Oheigeartaigh S.S."/>
            <person name="Byrne K.P."/>
            <person name="Wolfe K.H."/>
        </authorList>
    </citation>
    <scope>NUCLEOTIDE SEQUENCE [LARGE SCALE GENOMIC DNA]</scope>
    <source>
        <strain evidence="9">ATCC MYA-139 / BCRC 22969 / CBS 8797 / CCRC 22969 / KCTC 17520 / NBRC 10181 / NCYC 3082</strain>
    </source>
</reference>
<feature type="region of interest" description="Disordered" evidence="5">
    <location>
        <begin position="744"/>
        <end position="781"/>
    </location>
</feature>
<dbReference type="GO" id="GO:0000978">
    <property type="term" value="F:RNA polymerase II cis-regulatory region sequence-specific DNA binding"/>
    <property type="evidence" value="ECO:0007669"/>
    <property type="project" value="EnsemblFungi"/>
</dbReference>
<feature type="region of interest" description="Disordered" evidence="5">
    <location>
        <begin position="513"/>
        <end position="691"/>
    </location>
</feature>
<feature type="compositionally biased region" description="Low complexity" evidence="5">
    <location>
        <begin position="569"/>
        <end position="583"/>
    </location>
</feature>
<keyword evidence="9" id="KW-1185">Reference proteome</keyword>
<evidence type="ECO:0000256" key="5">
    <source>
        <dbReference type="SAM" id="MobiDB-lite"/>
    </source>
</evidence>
<dbReference type="Proteomes" id="UP000006310">
    <property type="component" value="Chromosome 3"/>
</dbReference>
<keyword evidence="2" id="KW-0238">DNA-binding</keyword>
<sequence length="781" mass="87339">MEMEEEQDKKKASTGPFNPLDYTASLGYQTHRRAGRNSWSKEDDEKLRRLINDAVVAMGYINGIDDVRDTKTSLKVSKEIPWDSLASFFNQRGRTGKDLRKRWSGSLDPNVKKGRWKPEEDKLLLQLYEKYGPHWMAVSMEIASRTEDQCAKRYTEVLGPSSKGRLREWAEAEDLLLISKVKKYGTKWRKISSEMESRPSLTCRNRWRKIVTMIAREQASEVITKAVKENQAVKLGPAEEEEIRCNKTDRKAGKRKRPVEERLEPNRVSLGSGEEEEEEEEAGEEIDEAEDDDDDGSSSDNGCSAASNQPLESQGNLQYPHATDHALRDTHNEQYSLGLRNQHRKKTAPSSTQTEWKFVLKDGKSLSISNGTISNTQLVKELVEQARKYDLKVSIHQHIHHHYGSQLRRPNEFDSQNAPLRSMSSNYVHQFHRSTTPPVPTSLSSTNISALNTDVFDGLVNQTNTINENQNGDEEDRKTPYESRENDFLSKTPNFNNLGLELSPAITGHLHNHSHDMGHLENNGLNGNLIHDSNKTNPHPNSKSLFYPNDGTPSSSTNIIAPTLRSNHTTGSSSTGSYSTPGSELPDVGPNRSAHFNYLPPTIRPQLDSSDNTRSADLSKLLNPTPGQPSPQGRRSKKRRRTRAKGLGSEPNSSNSTNTNTPLSTVHTPHTTNDHPVPQTSPGTMGSTVSSAEDGVDFWETLSSLANNKNIHRHQHHHSGDDRATGLGVEQVAESPNYELFTSLLGKAGPRHEDHTYKETDDGKHSDTNDSIDPLLPLNPS</sequence>
<accession>J7RXF1</accession>
<dbReference type="GO" id="GO:0042795">
    <property type="term" value="P:snRNA transcription by RNA polymerase II"/>
    <property type="evidence" value="ECO:0007669"/>
    <property type="project" value="TreeGrafter"/>
</dbReference>
<dbReference type="OMA" id="IHQHIHN"/>
<feature type="domain" description="HTH myb-type" evidence="7">
    <location>
        <begin position="169"/>
        <end position="215"/>
    </location>
</feature>
<feature type="compositionally biased region" description="Polar residues" evidence="5">
    <location>
        <begin position="535"/>
        <end position="544"/>
    </location>
</feature>
<feature type="compositionally biased region" description="Low complexity" evidence="5">
    <location>
        <begin position="651"/>
        <end position="665"/>
    </location>
</feature>
<feature type="compositionally biased region" description="Basic residues" evidence="5">
    <location>
        <begin position="634"/>
        <end position="644"/>
    </location>
</feature>
<dbReference type="InterPro" id="IPR051575">
    <property type="entry name" value="Myb-like_DNA-bd"/>
</dbReference>
<dbReference type="Pfam" id="PF00249">
    <property type="entry name" value="Myb_DNA-binding"/>
    <property type="match status" value="2"/>
</dbReference>
<name>J7RXF1_HUIN7</name>
<dbReference type="SMART" id="SM00717">
    <property type="entry name" value="SANT"/>
    <property type="match status" value="3"/>
</dbReference>
<protein>
    <submittedName>
        <fullName evidence="8">Uncharacterized protein</fullName>
    </submittedName>
</protein>
<dbReference type="OrthoDB" id="2143914at2759"/>
<feature type="region of interest" description="Disordered" evidence="5">
    <location>
        <begin position="464"/>
        <end position="486"/>
    </location>
</feature>
<dbReference type="GO" id="GO:0005634">
    <property type="term" value="C:nucleus"/>
    <property type="evidence" value="ECO:0007669"/>
    <property type="project" value="EnsemblFungi"/>
</dbReference>
<dbReference type="KEGG" id="kng:KNAG_0C06650"/>
<dbReference type="EMBL" id="HE978316">
    <property type="protein sequence ID" value="CCK69757.1"/>
    <property type="molecule type" value="Genomic_DNA"/>
</dbReference>
<dbReference type="GO" id="GO:0042796">
    <property type="term" value="P:snRNA transcription by RNA polymerase III"/>
    <property type="evidence" value="ECO:0007669"/>
    <property type="project" value="TreeGrafter"/>
</dbReference>
<evidence type="ECO:0000256" key="4">
    <source>
        <dbReference type="ARBA" id="ARBA00023242"/>
    </source>
</evidence>
<dbReference type="InterPro" id="IPR017930">
    <property type="entry name" value="Myb_dom"/>
</dbReference>
<feature type="domain" description="Myb-like" evidence="6">
    <location>
        <begin position="161"/>
        <end position="211"/>
    </location>
</feature>
<feature type="domain" description="Myb-like" evidence="6">
    <location>
        <begin position="31"/>
        <end position="107"/>
    </location>
</feature>
<feature type="region of interest" description="Disordered" evidence="5">
    <location>
        <begin position="237"/>
        <end position="317"/>
    </location>
</feature>
<dbReference type="SUPFAM" id="SSF46689">
    <property type="entry name" value="Homeodomain-like"/>
    <property type="match status" value="2"/>
</dbReference>
<proteinExistence type="predicted"/>
<organism evidence="8 9">
    <name type="scientific">Huiozyma naganishii (strain ATCC MYA-139 / BCRC 22969 / CBS 8797 / KCTC 17520 / NBRC 10181 / NCYC 3082 / Yp74L-3)</name>
    <name type="common">Yeast</name>
    <name type="synonym">Kazachstania naganishii</name>
    <dbReference type="NCBI Taxonomy" id="1071383"/>
    <lineage>
        <taxon>Eukaryota</taxon>
        <taxon>Fungi</taxon>
        <taxon>Dikarya</taxon>
        <taxon>Ascomycota</taxon>
        <taxon>Saccharomycotina</taxon>
        <taxon>Saccharomycetes</taxon>
        <taxon>Saccharomycetales</taxon>
        <taxon>Saccharomycetaceae</taxon>
        <taxon>Huiozyma</taxon>
    </lineage>
</organism>
<dbReference type="HOGENOM" id="CLU_021117_0_0_1"/>
<evidence type="ECO:0000313" key="8">
    <source>
        <dbReference type="EMBL" id="CCK69757.1"/>
    </source>
</evidence>
<dbReference type="InterPro" id="IPR009057">
    <property type="entry name" value="Homeodomain-like_sf"/>
</dbReference>
<dbReference type="PROSITE" id="PS51294">
    <property type="entry name" value="HTH_MYB"/>
    <property type="match status" value="2"/>
</dbReference>
<dbReference type="PANTHER" id="PTHR46621">
    <property type="entry name" value="SNRNA-ACTIVATING PROTEIN COMPLEX SUBUNIT 4"/>
    <property type="match status" value="1"/>
</dbReference>
<gene>
    <name evidence="8" type="primary">KNAG0C06650</name>
    <name evidence="8" type="ordered locus">KNAG_0C06650</name>
</gene>
<dbReference type="CDD" id="cd00167">
    <property type="entry name" value="SANT"/>
    <property type="match status" value="3"/>
</dbReference>
<evidence type="ECO:0000259" key="6">
    <source>
        <dbReference type="PROSITE" id="PS50090"/>
    </source>
</evidence>
<evidence type="ECO:0000259" key="7">
    <source>
        <dbReference type="PROSITE" id="PS51294"/>
    </source>
</evidence>
<evidence type="ECO:0000256" key="1">
    <source>
        <dbReference type="ARBA" id="ARBA00023015"/>
    </source>
</evidence>
<dbReference type="AlphaFoldDB" id="J7RXF1"/>
<dbReference type="eggNOG" id="KOG0048">
    <property type="taxonomic scope" value="Eukaryota"/>
</dbReference>
<dbReference type="GO" id="GO:0019185">
    <property type="term" value="C:snRNA-activating protein complex"/>
    <property type="evidence" value="ECO:0007669"/>
    <property type="project" value="TreeGrafter"/>
</dbReference>
<feature type="compositionally biased region" description="Basic and acidic residues" evidence="5">
    <location>
        <begin position="475"/>
        <end position="486"/>
    </location>
</feature>
<feature type="domain" description="Myb-like" evidence="6">
    <location>
        <begin position="108"/>
        <end position="158"/>
    </location>
</feature>
<evidence type="ECO:0000256" key="2">
    <source>
        <dbReference type="ARBA" id="ARBA00023125"/>
    </source>
</evidence>
<dbReference type="GO" id="GO:0000981">
    <property type="term" value="F:DNA-binding transcription factor activity, RNA polymerase II-specific"/>
    <property type="evidence" value="ECO:0007669"/>
    <property type="project" value="EnsemblFungi"/>
</dbReference>
<evidence type="ECO:0000313" key="9">
    <source>
        <dbReference type="Proteomes" id="UP000006310"/>
    </source>
</evidence>
<feature type="region of interest" description="Disordered" evidence="5">
    <location>
        <begin position="1"/>
        <end position="42"/>
    </location>
</feature>
<feature type="compositionally biased region" description="Acidic residues" evidence="5">
    <location>
        <begin position="273"/>
        <end position="297"/>
    </location>
</feature>
<feature type="domain" description="HTH myb-type" evidence="7">
    <location>
        <begin position="108"/>
        <end position="162"/>
    </location>
</feature>
<feature type="compositionally biased region" description="Polar residues" evidence="5">
    <location>
        <begin position="551"/>
        <end position="568"/>
    </location>
</feature>
<feature type="compositionally biased region" description="Polar residues" evidence="5">
    <location>
        <begin position="607"/>
        <end position="616"/>
    </location>
</feature>
<dbReference type="GO" id="GO:0045944">
    <property type="term" value="P:positive regulation of transcription by RNA polymerase II"/>
    <property type="evidence" value="ECO:0007669"/>
    <property type="project" value="EnsemblFungi"/>
</dbReference>
<dbReference type="PROSITE" id="PS50090">
    <property type="entry name" value="MYB_LIKE"/>
    <property type="match status" value="3"/>
</dbReference>
<dbReference type="GO" id="GO:0001006">
    <property type="term" value="F:RNA polymerase III type 3 promoter sequence-specific DNA binding"/>
    <property type="evidence" value="ECO:0007669"/>
    <property type="project" value="TreeGrafter"/>
</dbReference>
<dbReference type="Gene3D" id="1.10.10.60">
    <property type="entry name" value="Homeodomain-like"/>
    <property type="match status" value="3"/>
</dbReference>
<evidence type="ECO:0000256" key="3">
    <source>
        <dbReference type="ARBA" id="ARBA00023163"/>
    </source>
</evidence>
<feature type="compositionally biased region" description="Polar residues" evidence="5">
    <location>
        <begin position="678"/>
        <end position="691"/>
    </location>
</feature>
<dbReference type="InterPro" id="IPR001005">
    <property type="entry name" value="SANT/Myb"/>
</dbReference>
<dbReference type="PANTHER" id="PTHR46621:SF1">
    <property type="entry name" value="SNRNA-ACTIVATING PROTEIN COMPLEX SUBUNIT 4"/>
    <property type="match status" value="1"/>
</dbReference>
<feature type="compositionally biased region" description="Basic and acidic residues" evidence="5">
    <location>
        <begin position="750"/>
        <end position="768"/>
    </location>
</feature>